<dbReference type="GO" id="GO:0016301">
    <property type="term" value="F:kinase activity"/>
    <property type="evidence" value="ECO:0007669"/>
    <property type="project" value="UniProtKB-KW"/>
</dbReference>
<keyword evidence="3" id="KW-0808">Transferase</keyword>
<organism evidence="3 4">
    <name type="scientific">Massilia rubra</name>
    <dbReference type="NCBI Taxonomy" id="2607910"/>
    <lineage>
        <taxon>Bacteria</taxon>
        <taxon>Pseudomonadati</taxon>
        <taxon>Pseudomonadota</taxon>
        <taxon>Betaproteobacteria</taxon>
        <taxon>Burkholderiales</taxon>
        <taxon>Oxalobacteraceae</taxon>
        <taxon>Telluria group</taxon>
        <taxon>Massilia</taxon>
    </lineage>
</organism>
<keyword evidence="4" id="KW-1185">Reference proteome</keyword>
<feature type="transmembrane region" description="Helical" evidence="1">
    <location>
        <begin position="102"/>
        <end position="124"/>
    </location>
</feature>
<evidence type="ECO:0000313" key="3">
    <source>
        <dbReference type="EMBL" id="NHZ34225.1"/>
    </source>
</evidence>
<accession>A0ABX0LN46</accession>
<evidence type="ECO:0000256" key="1">
    <source>
        <dbReference type="SAM" id="Phobius"/>
    </source>
</evidence>
<dbReference type="Proteomes" id="UP000785613">
    <property type="component" value="Unassembled WGS sequence"/>
</dbReference>
<dbReference type="PANTHER" id="PTHR34220:SF9">
    <property type="entry name" value="SIGNAL TRANSDUCTION HISTIDINE KINASE INTERNAL REGION DOMAIN-CONTAINING PROTEIN"/>
    <property type="match status" value="1"/>
</dbReference>
<reference evidence="3 4" key="1">
    <citation type="submission" date="2019-09" db="EMBL/GenBank/DDBJ databases">
        <title>Taxonomy of Antarctic Massilia spp.: description of Massilia rubra sp. nov., Massilia aquatica sp. nov., Massilia mucilaginosa sp. nov., Massilia frigida sp. nov. isolated from streams, lakes and regoliths.</title>
        <authorList>
            <person name="Holochova P."/>
            <person name="Sedlacek I."/>
            <person name="Kralova S."/>
            <person name="Maslanova I."/>
            <person name="Busse H.-J."/>
            <person name="Stankova E."/>
            <person name="Vrbovska V."/>
            <person name="Kovarovic V."/>
            <person name="Bartak M."/>
            <person name="Svec P."/>
            <person name="Pantucek R."/>
        </authorList>
    </citation>
    <scope>NUCLEOTIDE SEQUENCE [LARGE SCALE GENOMIC DNA]</scope>
    <source>
        <strain evidence="3 4">CCM 8692</strain>
    </source>
</reference>
<sequence>MNTTELPAHTSTHPLDAIPLFRRWPCSPWRDVLYTGIWNCMIAIFLTAANMLFRGELHGFLAFFGPTLVISNMVGYLIHAVLSGGDYVLRGWPSRLAGLPRVLYFVITVGLCVVAGIVIGNGLLRGVNPLRYLTGGADLAPLLPFALFAALIMVVVLVSGERRIATETLAARQREQIASAAQLLAEARLRALQAQIEPHFLYNTLANVVGMIETHPAQARHMLERFIDYLRASLAASRADQATLGAELDLVAAYLDVLAVRMGARLSYQIEADGCRDIAMPPMLLQPVVENAVAHGLEPKVEGGRILIRATCRDGLLCIEVSDTGAGLGNSPPKPGGGVGLSNLRARLRSVYGASAQVQLLENEPCGITVRLLMPLKETPPSTIHAP</sequence>
<keyword evidence="1" id="KW-0472">Membrane</keyword>
<dbReference type="SMART" id="SM00387">
    <property type="entry name" value="HATPase_c"/>
    <property type="match status" value="1"/>
</dbReference>
<evidence type="ECO:0000259" key="2">
    <source>
        <dbReference type="SMART" id="SM00387"/>
    </source>
</evidence>
<protein>
    <submittedName>
        <fullName evidence="3">Sensor histidine kinase</fullName>
    </submittedName>
</protein>
<feature type="domain" description="Histidine kinase/HSP90-like ATPase" evidence="2">
    <location>
        <begin position="280"/>
        <end position="378"/>
    </location>
</feature>
<keyword evidence="3" id="KW-0418">Kinase</keyword>
<dbReference type="InterPro" id="IPR036890">
    <property type="entry name" value="HATPase_C_sf"/>
</dbReference>
<dbReference type="RefSeq" id="WP_167224525.1">
    <property type="nucleotide sequence ID" value="NZ_VUYU01000006.1"/>
</dbReference>
<dbReference type="InterPro" id="IPR003594">
    <property type="entry name" value="HATPase_dom"/>
</dbReference>
<proteinExistence type="predicted"/>
<dbReference type="EMBL" id="VUYU01000006">
    <property type="protein sequence ID" value="NHZ34225.1"/>
    <property type="molecule type" value="Genomic_DNA"/>
</dbReference>
<dbReference type="Pfam" id="PF02518">
    <property type="entry name" value="HATPase_c"/>
    <property type="match status" value="1"/>
</dbReference>
<keyword evidence="1" id="KW-0812">Transmembrane</keyword>
<evidence type="ECO:0000313" key="4">
    <source>
        <dbReference type="Proteomes" id="UP000785613"/>
    </source>
</evidence>
<dbReference type="SUPFAM" id="SSF55874">
    <property type="entry name" value="ATPase domain of HSP90 chaperone/DNA topoisomerase II/histidine kinase"/>
    <property type="match status" value="1"/>
</dbReference>
<feature type="transmembrane region" description="Helical" evidence="1">
    <location>
        <begin position="136"/>
        <end position="158"/>
    </location>
</feature>
<feature type="transmembrane region" description="Helical" evidence="1">
    <location>
        <begin position="60"/>
        <end position="82"/>
    </location>
</feature>
<dbReference type="Gene3D" id="3.30.565.10">
    <property type="entry name" value="Histidine kinase-like ATPase, C-terminal domain"/>
    <property type="match status" value="1"/>
</dbReference>
<comment type="caution">
    <text evidence="3">The sequence shown here is derived from an EMBL/GenBank/DDBJ whole genome shotgun (WGS) entry which is preliminary data.</text>
</comment>
<dbReference type="InterPro" id="IPR050640">
    <property type="entry name" value="Bact_2-comp_sensor_kinase"/>
</dbReference>
<feature type="transmembrane region" description="Helical" evidence="1">
    <location>
        <begin position="32"/>
        <end position="53"/>
    </location>
</feature>
<dbReference type="PANTHER" id="PTHR34220">
    <property type="entry name" value="SENSOR HISTIDINE KINASE YPDA"/>
    <property type="match status" value="1"/>
</dbReference>
<name>A0ABX0LN46_9BURK</name>
<dbReference type="Pfam" id="PF06580">
    <property type="entry name" value="His_kinase"/>
    <property type="match status" value="1"/>
</dbReference>
<keyword evidence="1" id="KW-1133">Transmembrane helix</keyword>
<dbReference type="InterPro" id="IPR010559">
    <property type="entry name" value="Sig_transdc_His_kin_internal"/>
</dbReference>
<gene>
    <name evidence="3" type="ORF">F0185_11575</name>
</gene>